<evidence type="ECO:0000256" key="1">
    <source>
        <dbReference type="ARBA" id="ARBA00022741"/>
    </source>
</evidence>
<dbReference type="GO" id="GO:0005524">
    <property type="term" value="F:ATP binding"/>
    <property type="evidence" value="ECO:0007669"/>
    <property type="project" value="UniProtKB-KW"/>
</dbReference>
<dbReference type="InterPro" id="IPR011009">
    <property type="entry name" value="Kinase-like_dom_sf"/>
</dbReference>
<evidence type="ECO:0000259" key="3">
    <source>
        <dbReference type="PROSITE" id="PS50011"/>
    </source>
</evidence>
<keyword evidence="5" id="KW-1185">Reference proteome</keyword>
<dbReference type="Pfam" id="PF07714">
    <property type="entry name" value="PK_Tyr_Ser-Thr"/>
    <property type="match status" value="1"/>
</dbReference>
<dbReference type="InterPro" id="IPR000719">
    <property type="entry name" value="Prot_kinase_dom"/>
</dbReference>
<reference evidence="4 5" key="1">
    <citation type="submission" date="2020-08" db="EMBL/GenBank/DDBJ databases">
        <title>Aphidius gifuensis genome sequencing and assembly.</title>
        <authorList>
            <person name="Du Z."/>
        </authorList>
    </citation>
    <scope>NUCLEOTIDE SEQUENCE [LARGE SCALE GENOMIC DNA]</scope>
    <source>
        <strain evidence="4">YNYX2018</strain>
        <tissue evidence="4">Adults</tissue>
    </source>
</reference>
<dbReference type="GO" id="GO:0002009">
    <property type="term" value="P:morphogenesis of an epithelium"/>
    <property type="evidence" value="ECO:0007669"/>
    <property type="project" value="UniProtKB-ARBA"/>
</dbReference>
<organism evidence="4 5">
    <name type="scientific">Aphidius gifuensis</name>
    <name type="common">Parasitoid wasp</name>
    <dbReference type="NCBI Taxonomy" id="684658"/>
    <lineage>
        <taxon>Eukaryota</taxon>
        <taxon>Metazoa</taxon>
        <taxon>Ecdysozoa</taxon>
        <taxon>Arthropoda</taxon>
        <taxon>Hexapoda</taxon>
        <taxon>Insecta</taxon>
        <taxon>Pterygota</taxon>
        <taxon>Neoptera</taxon>
        <taxon>Endopterygota</taxon>
        <taxon>Hymenoptera</taxon>
        <taxon>Apocrita</taxon>
        <taxon>Ichneumonoidea</taxon>
        <taxon>Braconidae</taxon>
        <taxon>Aphidiinae</taxon>
        <taxon>Aphidius</taxon>
    </lineage>
</organism>
<dbReference type="PROSITE" id="PS50011">
    <property type="entry name" value="PROTEIN_KINASE_DOM"/>
    <property type="match status" value="1"/>
</dbReference>
<dbReference type="EMBL" id="JACMRX010000005">
    <property type="protein sequence ID" value="KAF7988877.1"/>
    <property type="molecule type" value="Genomic_DNA"/>
</dbReference>
<accession>A0A835CM37</accession>
<comment type="caution">
    <text evidence="4">The sequence shown here is derived from an EMBL/GenBank/DDBJ whole genome shotgun (WGS) entry which is preliminary data.</text>
</comment>
<evidence type="ECO:0000256" key="2">
    <source>
        <dbReference type="ARBA" id="ARBA00022840"/>
    </source>
</evidence>
<sequence>MIKNLYCTHKTAPYFSKPVIIENSTTGVPSDIPGFDDFWTYITGVQLSRTNNKNEVYNLEYLKKDLFDQIKGLKKYEKLEYKNFNPCIERFPISRIMKNGSVLYSMKVNENENNEANASRKITLKNKDQFSSRVSTLPRLLNTQKQVIHGLRNIKYDELLFDNKKLGSGAQGEVCSGKWIGQPVAIKKIRVMKHNVSMIEREIDVLKLVHHPNIVQTLGFRYHQRIIYIVMDKDIH</sequence>
<dbReference type="Gene3D" id="3.30.200.20">
    <property type="entry name" value="Phosphorylase Kinase, domain 1"/>
    <property type="match status" value="1"/>
</dbReference>
<dbReference type="PANTHER" id="PTHR24418">
    <property type="entry name" value="TYROSINE-PROTEIN KINASE"/>
    <property type="match status" value="1"/>
</dbReference>
<protein>
    <recommendedName>
        <fullName evidence="3">Protein kinase domain-containing protein</fullName>
    </recommendedName>
</protein>
<keyword evidence="2" id="KW-0067">ATP-binding</keyword>
<dbReference type="OrthoDB" id="7700243at2759"/>
<gene>
    <name evidence="4" type="ORF">HCN44_007187</name>
</gene>
<dbReference type="Proteomes" id="UP000639338">
    <property type="component" value="Unassembled WGS sequence"/>
</dbReference>
<keyword evidence="1" id="KW-0547">Nucleotide-binding</keyword>
<feature type="domain" description="Protein kinase" evidence="3">
    <location>
        <begin position="160"/>
        <end position="236"/>
    </location>
</feature>
<dbReference type="SUPFAM" id="SSF56112">
    <property type="entry name" value="Protein kinase-like (PK-like)"/>
    <property type="match status" value="1"/>
</dbReference>
<dbReference type="GO" id="GO:0004672">
    <property type="term" value="F:protein kinase activity"/>
    <property type="evidence" value="ECO:0007669"/>
    <property type="project" value="InterPro"/>
</dbReference>
<dbReference type="AlphaFoldDB" id="A0A835CM37"/>
<evidence type="ECO:0000313" key="5">
    <source>
        <dbReference type="Proteomes" id="UP000639338"/>
    </source>
</evidence>
<dbReference type="InterPro" id="IPR050198">
    <property type="entry name" value="Non-receptor_tyrosine_kinases"/>
</dbReference>
<proteinExistence type="predicted"/>
<name>A0A835CM37_APHGI</name>
<dbReference type="InterPro" id="IPR001245">
    <property type="entry name" value="Ser-Thr/Tyr_kinase_cat_dom"/>
</dbReference>
<evidence type="ECO:0000313" key="4">
    <source>
        <dbReference type="EMBL" id="KAF7988877.1"/>
    </source>
</evidence>